<proteinExistence type="predicted"/>
<accession>F8UHC4</accession>
<evidence type="ECO:0000313" key="1">
    <source>
        <dbReference type="EMBL" id="AEI30431.1"/>
    </source>
</evidence>
<gene>
    <name evidence="1" type="ORF">LDC_03478</name>
</gene>
<sequence length="177" mass="18492">TLLGQIIAAGIDVHIIMIGETGGWLGNPMIYVCIEPPLGAGNCPAGPDTNLPTYLHVTEDVGSSDSLQVFLDTYDLWSGQLRPDSIRHIVVVSDDDSAMTGDDFQAALPSLSPAFGDFVLHGIVSATECPAAASVGQVYIDLIAETGGVLGDLCLQQFAPVFDEISQNVSEVAIACS</sequence>
<organism evidence="1">
    <name type="scientific">uncultured microorganism</name>
    <dbReference type="NCBI Taxonomy" id="358574"/>
    <lineage>
        <taxon>unclassified sequences</taxon>
        <taxon>environmental samples</taxon>
    </lineage>
</organism>
<reference evidence="1" key="1">
    <citation type="submission" date="2011-04" db="EMBL/GenBank/DDBJ databases">
        <title>Taxonomic and functional metagenomic profiling of the microbial community in the anoxic sediment of a brackish shallow lake (Laguna de Carrizo Central Spain).</title>
        <authorList>
            <consortium name="CONSOLIDER consortium CSD2007-00005"/>
            <person name="Guazzaroni M.-E."/>
            <person name="Richter M."/>
            <person name="Garcia-Salamanca A."/>
            <person name="Yarza P."/>
            <person name="Ferrer M."/>
        </authorList>
    </citation>
    <scope>NUCLEOTIDE SEQUENCE</scope>
</reference>
<feature type="non-terminal residue" evidence="1">
    <location>
        <position position="177"/>
    </location>
</feature>
<dbReference type="EMBL" id="JF805122">
    <property type="protein sequence ID" value="AEI30431.1"/>
    <property type="molecule type" value="Genomic_DNA"/>
</dbReference>
<feature type="non-terminal residue" evidence="1">
    <location>
        <position position="1"/>
    </location>
</feature>
<dbReference type="AlphaFoldDB" id="F8UHC4"/>
<protein>
    <submittedName>
        <fullName evidence="1">Uncharacterized protein</fullName>
    </submittedName>
</protein>
<name>F8UHC4_9ZZZZ</name>